<dbReference type="Proteomes" id="UP000019491">
    <property type="component" value="Unassembled WGS sequence"/>
</dbReference>
<dbReference type="InterPro" id="IPR029058">
    <property type="entry name" value="AB_hydrolase_fold"/>
</dbReference>
<dbReference type="InterPro" id="IPR000073">
    <property type="entry name" value="AB_hydrolase_1"/>
</dbReference>
<evidence type="ECO:0000313" key="2">
    <source>
        <dbReference type="EMBL" id="GAF43094.1"/>
    </source>
</evidence>
<comment type="caution">
    <text evidence="2">The sequence shown here is derived from an EMBL/GenBank/DDBJ whole genome shotgun (WGS) entry which is preliminary data.</text>
</comment>
<evidence type="ECO:0000259" key="1">
    <source>
        <dbReference type="Pfam" id="PF00561"/>
    </source>
</evidence>
<sequence>MSSFVSNQTVQQYLSVEVETKYVEVDGVRYAYRELGQVQHRGTTPLVFLHRFRGTLDDWDPAFVDAVAEHRHVILFSDAAVGSSTGTPATSVDEKAENAAAFVRALGHEVVDVLGFSMGGFVAQAIAMREPTLVRSVVLVGTGPGGNPETDPHTDIVFDIALKPEYSFEDIRYLFFADGRDTETQAYIDRHALRTDREPLVAPATIQAMAGLIMDFMGGKTDHYARLGTLHQPTLIVSGDDDHFFPVKNQWLLYRELPDAQLAVYPQAGHAPHQQHPDAVAAQVTRFLRVRDVASR</sequence>
<dbReference type="OrthoDB" id="495620at2"/>
<gene>
    <name evidence="2" type="ORF">RW1_005_02030</name>
</gene>
<feature type="domain" description="AB hydrolase-1" evidence="1">
    <location>
        <begin position="45"/>
        <end position="276"/>
    </location>
</feature>
<dbReference type="Gene3D" id="3.40.50.1820">
    <property type="entry name" value="alpha/beta hydrolase"/>
    <property type="match status" value="1"/>
</dbReference>
<dbReference type="GO" id="GO:0016787">
    <property type="term" value="F:hydrolase activity"/>
    <property type="evidence" value="ECO:0007669"/>
    <property type="project" value="UniProtKB-KW"/>
</dbReference>
<evidence type="ECO:0000313" key="3">
    <source>
        <dbReference type="Proteomes" id="UP000019491"/>
    </source>
</evidence>
<dbReference type="RefSeq" id="WP_052032881.1">
    <property type="nucleotide sequence ID" value="NZ_BAWF01000005.1"/>
</dbReference>
<keyword evidence="2" id="KW-0378">Hydrolase</keyword>
<dbReference type="SUPFAM" id="SSF53474">
    <property type="entry name" value="alpha/beta-Hydrolases"/>
    <property type="match status" value="1"/>
</dbReference>
<dbReference type="AlphaFoldDB" id="X0PKY9"/>
<organism evidence="2 3">
    <name type="scientific">Rhodococcus wratislaviensis NBRC 100605</name>
    <dbReference type="NCBI Taxonomy" id="1219028"/>
    <lineage>
        <taxon>Bacteria</taxon>
        <taxon>Bacillati</taxon>
        <taxon>Actinomycetota</taxon>
        <taxon>Actinomycetes</taxon>
        <taxon>Mycobacteriales</taxon>
        <taxon>Nocardiaceae</taxon>
        <taxon>Rhodococcus</taxon>
    </lineage>
</organism>
<proteinExistence type="predicted"/>
<accession>X0PKY9</accession>
<dbReference type="Pfam" id="PF00561">
    <property type="entry name" value="Abhydrolase_1"/>
    <property type="match status" value="1"/>
</dbReference>
<dbReference type="PANTHER" id="PTHR43433">
    <property type="entry name" value="HYDROLASE, ALPHA/BETA FOLD FAMILY PROTEIN"/>
    <property type="match status" value="1"/>
</dbReference>
<dbReference type="PRINTS" id="PR00111">
    <property type="entry name" value="ABHYDROLASE"/>
</dbReference>
<protein>
    <submittedName>
        <fullName evidence="2">Putative hydrolase</fullName>
    </submittedName>
</protein>
<reference evidence="2 3" key="1">
    <citation type="submission" date="2014-02" db="EMBL/GenBank/DDBJ databases">
        <title>Whole genome shotgun sequence of Rhodococcus wratislaviensis NBRC 100605.</title>
        <authorList>
            <person name="Hosoyama A."/>
            <person name="Tsuchikane K."/>
            <person name="Yoshida I."/>
            <person name="Ohji S."/>
            <person name="Ichikawa N."/>
            <person name="Yamazoe A."/>
            <person name="Fujita N."/>
        </authorList>
    </citation>
    <scope>NUCLEOTIDE SEQUENCE [LARGE SCALE GENOMIC DNA]</scope>
    <source>
        <strain evidence="2 3">NBRC 100605</strain>
    </source>
</reference>
<name>X0PKY9_RHOWR</name>
<dbReference type="PANTHER" id="PTHR43433:SF5">
    <property type="entry name" value="AB HYDROLASE-1 DOMAIN-CONTAINING PROTEIN"/>
    <property type="match status" value="1"/>
</dbReference>
<dbReference type="EMBL" id="BAWF01000005">
    <property type="protein sequence ID" value="GAF43094.1"/>
    <property type="molecule type" value="Genomic_DNA"/>
</dbReference>
<keyword evidence="3" id="KW-1185">Reference proteome</keyword>
<dbReference type="InterPro" id="IPR050471">
    <property type="entry name" value="AB_hydrolase"/>
</dbReference>